<evidence type="ECO:0000256" key="7">
    <source>
        <dbReference type="ARBA" id="ARBA00022840"/>
    </source>
</evidence>
<dbReference type="InterPro" id="IPR001245">
    <property type="entry name" value="Ser-Thr/Tyr_kinase_cat_dom"/>
</dbReference>
<proteinExistence type="predicted"/>
<dbReference type="Gramene" id="PRQ38406">
    <property type="protein sequence ID" value="PRQ38406"/>
    <property type="gene ID" value="RchiOBHm_Chr4g0413561"/>
</dbReference>
<protein>
    <recommendedName>
        <fullName evidence="1">non-specific serine/threonine protein kinase</fullName>
        <ecNumber evidence="1">2.7.11.1</ecNumber>
    </recommendedName>
</protein>
<evidence type="ECO:0000256" key="5">
    <source>
        <dbReference type="ARBA" id="ARBA00022741"/>
    </source>
</evidence>
<evidence type="ECO:0000256" key="3">
    <source>
        <dbReference type="ARBA" id="ARBA00022679"/>
    </source>
</evidence>
<keyword evidence="5" id="KW-0547">Nucleotide-binding</keyword>
<accession>A0A2P6QW63</accession>
<keyword evidence="3 14" id="KW-0808">Transferase</keyword>
<evidence type="ECO:0000259" key="13">
    <source>
        <dbReference type="PROSITE" id="PS50011"/>
    </source>
</evidence>
<evidence type="ECO:0000256" key="12">
    <source>
        <dbReference type="SAM" id="MobiDB-lite"/>
    </source>
</evidence>
<evidence type="ECO:0000256" key="2">
    <source>
        <dbReference type="ARBA" id="ARBA00022527"/>
    </source>
</evidence>
<dbReference type="Gene3D" id="1.10.510.10">
    <property type="entry name" value="Transferase(Phosphotransferase) domain 1"/>
    <property type="match status" value="1"/>
</dbReference>
<dbReference type="PROSITE" id="PS50011">
    <property type="entry name" value="PROTEIN_KINASE_DOM"/>
    <property type="match status" value="1"/>
</dbReference>
<evidence type="ECO:0000256" key="8">
    <source>
        <dbReference type="ARBA" id="ARBA00023157"/>
    </source>
</evidence>
<keyword evidence="9" id="KW-0325">Glycoprotein</keyword>
<feature type="region of interest" description="Disordered" evidence="12">
    <location>
        <begin position="306"/>
        <end position="329"/>
    </location>
</feature>
<evidence type="ECO:0000256" key="9">
    <source>
        <dbReference type="ARBA" id="ARBA00023180"/>
    </source>
</evidence>
<dbReference type="EC" id="2.7.11.1" evidence="1"/>
<gene>
    <name evidence="14" type="ORF">RchiOBHm_Chr4g0413561</name>
</gene>
<evidence type="ECO:0000256" key="11">
    <source>
        <dbReference type="ARBA" id="ARBA00048679"/>
    </source>
</evidence>
<feature type="domain" description="Protein kinase" evidence="13">
    <location>
        <begin position="1"/>
        <end position="211"/>
    </location>
</feature>
<evidence type="ECO:0000256" key="1">
    <source>
        <dbReference type="ARBA" id="ARBA00012513"/>
    </source>
</evidence>
<keyword evidence="7" id="KW-0067">ATP-binding</keyword>
<keyword evidence="2" id="KW-0723">Serine/threonine-protein kinase</keyword>
<dbReference type="EMBL" id="PDCK01000042">
    <property type="protein sequence ID" value="PRQ38406.1"/>
    <property type="molecule type" value="Genomic_DNA"/>
</dbReference>
<dbReference type="GO" id="GO:0004674">
    <property type="term" value="F:protein serine/threonine kinase activity"/>
    <property type="evidence" value="ECO:0007669"/>
    <property type="project" value="UniProtKB-KW"/>
</dbReference>
<dbReference type="AlphaFoldDB" id="A0A2P6QW63"/>
<reference evidence="14 15" key="1">
    <citation type="journal article" date="2018" name="Nat. Genet.">
        <title>The Rosa genome provides new insights in the design of modern roses.</title>
        <authorList>
            <person name="Bendahmane M."/>
        </authorList>
    </citation>
    <scope>NUCLEOTIDE SEQUENCE [LARGE SCALE GENOMIC DNA]</scope>
    <source>
        <strain evidence="15">cv. Old Blush</strain>
    </source>
</reference>
<keyword evidence="4" id="KW-0732">Signal</keyword>
<dbReference type="GO" id="GO:0005886">
    <property type="term" value="C:plasma membrane"/>
    <property type="evidence" value="ECO:0007669"/>
    <property type="project" value="TreeGrafter"/>
</dbReference>
<dbReference type="InterPro" id="IPR011009">
    <property type="entry name" value="Kinase-like_dom_sf"/>
</dbReference>
<dbReference type="SUPFAM" id="SSF56112">
    <property type="entry name" value="Protein kinase-like (PK-like)"/>
    <property type="match status" value="1"/>
</dbReference>
<dbReference type="SMART" id="SM00220">
    <property type="entry name" value="S_TKc"/>
    <property type="match status" value="1"/>
</dbReference>
<dbReference type="InterPro" id="IPR000719">
    <property type="entry name" value="Prot_kinase_dom"/>
</dbReference>
<evidence type="ECO:0000313" key="15">
    <source>
        <dbReference type="Proteomes" id="UP000238479"/>
    </source>
</evidence>
<comment type="catalytic activity">
    <reaction evidence="11">
        <text>L-seryl-[protein] + ATP = O-phospho-L-seryl-[protein] + ADP + H(+)</text>
        <dbReference type="Rhea" id="RHEA:17989"/>
        <dbReference type="Rhea" id="RHEA-COMP:9863"/>
        <dbReference type="Rhea" id="RHEA-COMP:11604"/>
        <dbReference type="ChEBI" id="CHEBI:15378"/>
        <dbReference type="ChEBI" id="CHEBI:29999"/>
        <dbReference type="ChEBI" id="CHEBI:30616"/>
        <dbReference type="ChEBI" id="CHEBI:83421"/>
        <dbReference type="ChEBI" id="CHEBI:456216"/>
        <dbReference type="EC" id="2.7.11.1"/>
    </reaction>
</comment>
<dbReference type="Pfam" id="PF07714">
    <property type="entry name" value="PK_Tyr_Ser-Thr"/>
    <property type="match status" value="1"/>
</dbReference>
<dbReference type="Proteomes" id="UP000238479">
    <property type="component" value="Chromosome 4"/>
</dbReference>
<dbReference type="PANTHER" id="PTHR27002:SF839">
    <property type="entry name" value="NON-SPECIFIC SERINE_THREONINE PROTEIN KINASE"/>
    <property type="match status" value="1"/>
</dbReference>
<dbReference type="FunFam" id="1.10.510.10:FF:000060">
    <property type="entry name" value="G-type lectin S-receptor-like serine/threonine-protein kinase"/>
    <property type="match status" value="1"/>
</dbReference>
<comment type="caution">
    <text evidence="14">The sequence shown here is derived from an EMBL/GenBank/DDBJ whole genome shotgun (WGS) entry which is preliminary data.</text>
</comment>
<sequence>MLYRESRKDVNLYEYLPNNSLDSFLFDKTRRSIFDWRKRFDIVIGVARGILYLHQDSRVRIIRRDLKTSNVLLGAEMKPKVSDFGTRIFNGDQLQHETNRVWLTYMSPEYAVYEKFSTKSDVFSFGVILLEIVSSKKNNDSYQEDHSRNLIGHVWDLWTEQRALDIVDSSLKSYHIDEDLRCIQIALLCLQKDAADRPTTPEVVLMLSAWMRNRAFSNIFWGFAGAATGTTCIVRLPNQVSEFFVFISELSLVFKCEIPKISLTWVLIGQPHHHPRTSQRPTANLSRKIMFWINYESLDLAQHNQWEPQPQKKKKKKKKKNQWETEGRLSQQKPHLSSLIGWPLTLCNFVLIITTMSIKD</sequence>
<evidence type="ECO:0000313" key="14">
    <source>
        <dbReference type="EMBL" id="PRQ38406.1"/>
    </source>
</evidence>
<dbReference type="STRING" id="74649.A0A2P6QW63"/>
<dbReference type="GO" id="GO:0005524">
    <property type="term" value="F:ATP binding"/>
    <property type="evidence" value="ECO:0007669"/>
    <property type="project" value="UniProtKB-KW"/>
</dbReference>
<keyword evidence="15" id="KW-1185">Reference proteome</keyword>
<evidence type="ECO:0000256" key="4">
    <source>
        <dbReference type="ARBA" id="ARBA00022729"/>
    </source>
</evidence>
<name>A0A2P6QW63_ROSCH</name>
<keyword evidence="6" id="KW-0418">Kinase</keyword>
<keyword evidence="8" id="KW-1015">Disulfide bond</keyword>
<comment type="catalytic activity">
    <reaction evidence="10">
        <text>L-threonyl-[protein] + ATP = O-phospho-L-threonyl-[protein] + ADP + H(+)</text>
        <dbReference type="Rhea" id="RHEA:46608"/>
        <dbReference type="Rhea" id="RHEA-COMP:11060"/>
        <dbReference type="Rhea" id="RHEA-COMP:11605"/>
        <dbReference type="ChEBI" id="CHEBI:15378"/>
        <dbReference type="ChEBI" id="CHEBI:30013"/>
        <dbReference type="ChEBI" id="CHEBI:30616"/>
        <dbReference type="ChEBI" id="CHEBI:61977"/>
        <dbReference type="ChEBI" id="CHEBI:456216"/>
        <dbReference type="EC" id="2.7.11.1"/>
    </reaction>
</comment>
<feature type="compositionally biased region" description="Basic residues" evidence="12">
    <location>
        <begin position="311"/>
        <end position="320"/>
    </location>
</feature>
<dbReference type="PANTHER" id="PTHR27002">
    <property type="entry name" value="RECEPTOR-LIKE SERINE/THREONINE-PROTEIN KINASE SD1-8"/>
    <property type="match status" value="1"/>
</dbReference>
<evidence type="ECO:0000256" key="10">
    <source>
        <dbReference type="ARBA" id="ARBA00047899"/>
    </source>
</evidence>
<organism evidence="14 15">
    <name type="scientific">Rosa chinensis</name>
    <name type="common">China rose</name>
    <dbReference type="NCBI Taxonomy" id="74649"/>
    <lineage>
        <taxon>Eukaryota</taxon>
        <taxon>Viridiplantae</taxon>
        <taxon>Streptophyta</taxon>
        <taxon>Embryophyta</taxon>
        <taxon>Tracheophyta</taxon>
        <taxon>Spermatophyta</taxon>
        <taxon>Magnoliopsida</taxon>
        <taxon>eudicotyledons</taxon>
        <taxon>Gunneridae</taxon>
        <taxon>Pentapetalae</taxon>
        <taxon>rosids</taxon>
        <taxon>fabids</taxon>
        <taxon>Rosales</taxon>
        <taxon>Rosaceae</taxon>
        <taxon>Rosoideae</taxon>
        <taxon>Rosoideae incertae sedis</taxon>
        <taxon>Rosa</taxon>
    </lineage>
</organism>
<evidence type="ECO:0000256" key="6">
    <source>
        <dbReference type="ARBA" id="ARBA00022777"/>
    </source>
</evidence>